<gene>
    <name evidence="3" type="ORF">B0H16DRAFT_1463175</name>
</gene>
<accession>A0AAD7IL54</accession>
<keyword evidence="2" id="KW-1133">Transmembrane helix</keyword>
<feature type="transmembrane region" description="Helical" evidence="2">
    <location>
        <begin position="254"/>
        <end position="275"/>
    </location>
</feature>
<feature type="transmembrane region" description="Helical" evidence="2">
    <location>
        <begin position="97"/>
        <end position="118"/>
    </location>
</feature>
<keyword evidence="2" id="KW-0472">Membrane</keyword>
<evidence type="ECO:0000313" key="3">
    <source>
        <dbReference type="EMBL" id="KAJ7744683.1"/>
    </source>
</evidence>
<comment type="caution">
    <text evidence="3">The sequence shown here is derived from an EMBL/GenBank/DDBJ whole genome shotgun (WGS) entry which is preliminary data.</text>
</comment>
<keyword evidence="4" id="KW-1185">Reference proteome</keyword>
<dbReference type="AlphaFoldDB" id="A0AAD7IL54"/>
<name>A0AAD7IL54_9AGAR</name>
<feature type="transmembrane region" description="Helical" evidence="2">
    <location>
        <begin position="167"/>
        <end position="187"/>
    </location>
</feature>
<feature type="transmembrane region" description="Helical" evidence="2">
    <location>
        <begin position="6"/>
        <end position="29"/>
    </location>
</feature>
<dbReference type="Proteomes" id="UP001215598">
    <property type="component" value="Unassembled WGS sequence"/>
</dbReference>
<proteinExistence type="predicted"/>
<evidence type="ECO:0000313" key="4">
    <source>
        <dbReference type="Proteomes" id="UP001215598"/>
    </source>
</evidence>
<feature type="transmembrane region" description="Helical" evidence="2">
    <location>
        <begin position="50"/>
        <end position="72"/>
    </location>
</feature>
<feature type="transmembrane region" description="Helical" evidence="2">
    <location>
        <begin position="138"/>
        <end position="155"/>
    </location>
</feature>
<evidence type="ECO:0008006" key="5">
    <source>
        <dbReference type="Google" id="ProtNLM"/>
    </source>
</evidence>
<protein>
    <recommendedName>
        <fullName evidence="5">Transmembrane protein</fullName>
    </recommendedName>
</protein>
<feature type="transmembrane region" description="Helical" evidence="2">
    <location>
        <begin position="220"/>
        <end position="239"/>
    </location>
</feature>
<reference evidence="3" key="1">
    <citation type="submission" date="2023-03" db="EMBL/GenBank/DDBJ databases">
        <title>Massive genome expansion in bonnet fungi (Mycena s.s.) driven by repeated elements and novel gene families across ecological guilds.</title>
        <authorList>
            <consortium name="Lawrence Berkeley National Laboratory"/>
            <person name="Harder C.B."/>
            <person name="Miyauchi S."/>
            <person name="Viragh M."/>
            <person name="Kuo A."/>
            <person name="Thoen E."/>
            <person name="Andreopoulos B."/>
            <person name="Lu D."/>
            <person name="Skrede I."/>
            <person name="Drula E."/>
            <person name="Henrissat B."/>
            <person name="Morin E."/>
            <person name="Kohler A."/>
            <person name="Barry K."/>
            <person name="LaButti K."/>
            <person name="Morin E."/>
            <person name="Salamov A."/>
            <person name="Lipzen A."/>
            <person name="Mereny Z."/>
            <person name="Hegedus B."/>
            <person name="Baldrian P."/>
            <person name="Stursova M."/>
            <person name="Weitz H."/>
            <person name="Taylor A."/>
            <person name="Grigoriev I.V."/>
            <person name="Nagy L.G."/>
            <person name="Martin F."/>
            <person name="Kauserud H."/>
        </authorList>
    </citation>
    <scope>NUCLEOTIDE SEQUENCE</scope>
    <source>
        <strain evidence="3">CBHHK182m</strain>
    </source>
</reference>
<evidence type="ECO:0000256" key="1">
    <source>
        <dbReference type="SAM" id="MobiDB-lite"/>
    </source>
</evidence>
<dbReference type="EMBL" id="JARKIB010000086">
    <property type="protein sequence ID" value="KAJ7744683.1"/>
    <property type="molecule type" value="Genomic_DNA"/>
</dbReference>
<keyword evidence="2" id="KW-0812">Transmembrane</keyword>
<organism evidence="3 4">
    <name type="scientific">Mycena metata</name>
    <dbReference type="NCBI Taxonomy" id="1033252"/>
    <lineage>
        <taxon>Eukaryota</taxon>
        <taxon>Fungi</taxon>
        <taxon>Dikarya</taxon>
        <taxon>Basidiomycota</taxon>
        <taxon>Agaricomycotina</taxon>
        <taxon>Agaricomycetes</taxon>
        <taxon>Agaricomycetidae</taxon>
        <taxon>Agaricales</taxon>
        <taxon>Marasmiineae</taxon>
        <taxon>Mycenaceae</taxon>
        <taxon>Mycena</taxon>
    </lineage>
</organism>
<feature type="region of interest" description="Disordered" evidence="1">
    <location>
        <begin position="363"/>
        <end position="388"/>
    </location>
</feature>
<evidence type="ECO:0000256" key="2">
    <source>
        <dbReference type="SAM" id="Phobius"/>
    </source>
</evidence>
<sequence>MSVGSPSAYLLWALLAVSFFTFMLIHLWSYDKFKCLRWNSGRQPGAFKRVMTYSYFATVPLLMVFSVGFAALKYQEGSAMFPDGTIMPRPFFEWQKIHLRWIIPLYFILSIAWSLELVTHLEGPRKREWFHSWEFRTWYIGSLIAVLGMPLTTLIKRHNIETCGAWIFLAGSSAGTATTVCFLYVLANFPAFIRSVKAEGAEPDVVVRLATFYHLNCIRVVFRFIFTVPLLILGVDGLFDKSDLVVASNFWSDILLMMGAIGCFISSAITMLVFFPRSMTSESGYKAHSPSQNSKAAAAAAATELPHYERHDTPHPSSPKSMTSIDRAQMHAFQFPSRQQEMQESPDDLELYTPADADQEDDYAKPLHQQHQQPYSPRPPSGTRSEDTVWEGGFARKTTMTASTSQLSRQDTLHPPLFINGTPIYVEQVPPSPPYPHIHPYALNFTSPIDLMEDAS</sequence>